<evidence type="ECO:0000313" key="3">
    <source>
        <dbReference type="Proteomes" id="UP001144096"/>
    </source>
</evidence>
<gene>
    <name evidence="2" type="ORF">M8542_26345</name>
</gene>
<evidence type="ECO:0000256" key="1">
    <source>
        <dbReference type="SAM" id="SignalP"/>
    </source>
</evidence>
<dbReference type="Proteomes" id="UP001144096">
    <property type="component" value="Unassembled WGS sequence"/>
</dbReference>
<comment type="caution">
    <text evidence="2">The sequence shown here is derived from an EMBL/GenBank/DDBJ whole genome shotgun (WGS) entry which is preliminary data.</text>
</comment>
<dbReference type="RefSeq" id="WP_257922921.1">
    <property type="nucleotide sequence ID" value="NZ_JAMXQV010000014.1"/>
</dbReference>
<accession>A0A9X2SLL6</accession>
<dbReference type="EMBL" id="JAMXQV010000014">
    <property type="protein sequence ID" value="MCR6486353.1"/>
    <property type="molecule type" value="Genomic_DNA"/>
</dbReference>
<keyword evidence="1" id="KW-0732">Signal</keyword>
<dbReference type="PROSITE" id="PS51257">
    <property type="entry name" value="PROKAR_LIPOPROTEIN"/>
    <property type="match status" value="1"/>
</dbReference>
<dbReference type="InterPro" id="IPR024520">
    <property type="entry name" value="DUF3558"/>
</dbReference>
<dbReference type="AlphaFoldDB" id="A0A9X2SLL6"/>
<reference evidence="2" key="1">
    <citation type="submission" date="2022-06" db="EMBL/GenBank/DDBJ databases">
        <title>Amycolatopsis iheyaensis sp. nov., a new species of the genus Amycolatopsis isolated from soil in Iheya island, Japan.</title>
        <authorList>
            <person name="Ngamcharungchit C."/>
            <person name="Kanto H."/>
            <person name="Take A."/>
            <person name="Intra B."/>
            <person name="Matsumoto A."/>
            <person name="Panbangred W."/>
            <person name="Inahashi Y."/>
        </authorList>
    </citation>
    <scope>NUCLEOTIDE SEQUENCE</scope>
    <source>
        <strain evidence="2">OK19-0408</strain>
    </source>
</reference>
<feature type="chain" id="PRO_5040868449" evidence="1">
    <location>
        <begin position="24"/>
        <end position="334"/>
    </location>
</feature>
<keyword evidence="3" id="KW-1185">Reference proteome</keyword>
<sequence>MRMKWQVVVALAALTVVSGCTVAVSGTAAPVPGQGPVVTSVDACTLLDEGQLDALGYEAKGRSVQENKERLQTPMCLWNRKDDVEPSAILNVGYTTDLDFNEYIAGAVPKSEPQQIGGFSWTQYPSILADDCVFYALLNDKSFAYVSVSEPPIDKSCELAKAVIPQVAAHLPGGQEAPSITPTGPAKAEPGGPLLSADPCAMLKPEQVAQLKNISPTGEKDTSSTVPNASYCLWDDTDGDGGQKAFEVWFGPSTPVADWPGVNGVTPAETVDVGGKKWGIFPNLGGLRVTCGAFLPITETSSVQVISGFIGDDTKTCDLVKQGLPLVTANLPTA</sequence>
<organism evidence="2 3">
    <name type="scientific">Amycolatopsis iheyensis</name>
    <dbReference type="NCBI Taxonomy" id="2945988"/>
    <lineage>
        <taxon>Bacteria</taxon>
        <taxon>Bacillati</taxon>
        <taxon>Actinomycetota</taxon>
        <taxon>Actinomycetes</taxon>
        <taxon>Pseudonocardiales</taxon>
        <taxon>Pseudonocardiaceae</taxon>
        <taxon>Amycolatopsis</taxon>
    </lineage>
</organism>
<proteinExistence type="predicted"/>
<protein>
    <submittedName>
        <fullName evidence="2">DUF3558 domain-containing protein</fullName>
    </submittedName>
</protein>
<dbReference type="Pfam" id="PF12079">
    <property type="entry name" value="DUF3558"/>
    <property type="match status" value="2"/>
</dbReference>
<name>A0A9X2SLL6_9PSEU</name>
<evidence type="ECO:0000313" key="2">
    <source>
        <dbReference type="EMBL" id="MCR6486353.1"/>
    </source>
</evidence>
<feature type="signal peptide" evidence="1">
    <location>
        <begin position="1"/>
        <end position="23"/>
    </location>
</feature>